<comment type="subcellular location">
    <subcellularLocation>
        <location evidence="1">Membrane</location>
        <topology evidence="1">Multi-pass membrane protein</topology>
    </subcellularLocation>
</comment>
<keyword evidence="5 6" id="KW-0472">Membrane</keyword>
<gene>
    <name evidence="7" type="ORF">GGX14DRAFT_654877</name>
</gene>
<comment type="similarity">
    <text evidence="2">Belongs to the acetate uptake transporter (AceTr) (TC 2.A.96) family.</text>
</comment>
<evidence type="ECO:0000256" key="4">
    <source>
        <dbReference type="ARBA" id="ARBA00022989"/>
    </source>
</evidence>
<reference evidence="7" key="1">
    <citation type="submission" date="2023-03" db="EMBL/GenBank/DDBJ databases">
        <title>Massive genome expansion in bonnet fungi (Mycena s.s.) driven by repeated elements and novel gene families across ecological guilds.</title>
        <authorList>
            <consortium name="Lawrence Berkeley National Laboratory"/>
            <person name="Harder C.B."/>
            <person name="Miyauchi S."/>
            <person name="Viragh M."/>
            <person name="Kuo A."/>
            <person name="Thoen E."/>
            <person name="Andreopoulos B."/>
            <person name="Lu D."/>
            <person name="Skrede I."/>
            <person name="Drula E."/>
            <person name="Henrissat B."/>
            <person name="Morin E."/>
            <person name="Kohler A."/>
            <person name="Barry K."/>
            <person name="LaButti K."/>
            <person name="Morin E."/>
            <person name="Salamov A."/>
            <person name="Lipzen A."/>
            <person name="Mereny Z."/>
            <person name="Hegedus B."/>
            <person name="Baldrian P."/>
            <person name="Stursova M."/>
            <person name="Weitz H."/>
            <person name="Taylor A."/>
            <person name="Grigoriev I.V."/>
            <person name="Nagy L.G."/>
            <person name="Martin F."/>
            <person name="Kauserud H."/>
        </authorList>
    </citation>
    <scope>NUCLEOTIDE SEQUENCE</scope>
    <source>
        <strain evidence="7">9144</strain>
    </source>
</reference>
<feature type="transmembrane region" description="Helical" evidence="6">
    <location>
        <begin position="57"/>
        <end position="76"/>
    </location>
</feature>
<feature type="transmembrane region" description="Helical" evidence="6">
    <location>
        <begin position="24"/>
        <end position="45"/>
    </location>
</feature>
<evidence type="ECO:0000256" key="1">
    <source>
        <dbReference type="ARBA" id="ARBA00004141"/>
    </source>
</evidence>
<dbReference type="AlphaFoldDB" id="A0AAD6V845"/>
<dbReference type="Proteomes" id="UP001219525">
    <property type="component" value="Unassembled WGS sequence"/>
</dbReference>
<feature type="transmembrane region" description="Helical" evidence="6">
    <location>
        <begin position="83"/>
        <end position="103"/>
    </location>
</feature>
<feature type="transmembrane region" description="Helical" evidence="6">
    <location>
        <begin position="146"/>
        <end position="168"/>
    </location>
</feature>
<dbReference type="Pfam" id="PF01184">
    <property type="entry name" value="Gpr1_Fun34_YaaH"/>
    <property type="match status" value="1"/>
</dbReference>
<evidence type="ECO:0000313" key="8">
    <source>
        <dbReference type="Proteomes" id="UP001219525"/>
    </source>
</evidence>
<name>A0AAD6V845_9AGAR</name>
<evidence type="ECO:0000313" key="7">
    <source>
        <dbReference type="EMBL" id="KAJ7202144.1"/>
    </source>
</evidence>
<dbReference type="InterPro" id="IPR000791">
    <property type="entry name" value="Gpr1/Fun34/SatP-like"/>
</dbReference>
<evidence type="ECO:0000256" key="2">
    <source>
        <dbReference type="ARBA" id="ARBA00005587"/>
    </source>
</evidence>
<accession>A0AAD6V845</accession>
<dbReference type="PANTHER" id="PTHR31123:SF1">
    <property type="entry name" value="ACCUMULATION OF DYADS PROTEIN 2-RELATED"/>
    <property type="match status" value="1"/>
</dbReference>
<dbReference type="GO" id="GO:0015123">
    <property type="term" value="F:acetate transmembrane transporter activity"/>
    <property type="evidence" value="ECO:0007669"/>
    <property type="project" value="TreeGrafter"/>
</dbReference>
<feature type="transmembrane region" description="Helical" evidence="6">
    <location>
        <begin position="123"/>
        <end position="139"/>
    </location>
</feature>
<organism evidence="7 8">
    <name type="scientific">Mycena pura</name>
    <dbReference type="NCBI Taxonomy" id="153505"/>
    <lineage>
        <taxon>Eukaryota</taxon>
        <taxon>Fungi</taxon>
        <taxon>Dikarya</taxon>
        <taxon>Basidiomycota</taxon>
        <taxon>Agaricomycotina</taxon>
        <taxon>Agaricomycetes</taxon>
        <taxon>Agaricomycetidae</taxon>
        <taxon>Agaricales</taxon>
        <taxon>Marasmiineae</taxon>
        <taxon>Mycenaceae</taxon>
        <taxon>Mycena</taxon>
    </lineage>
</organism>
<dbReference type="NCBIfam" id="NF038013">
    <property type="entry name" value="AceTr_1"/>
    <property type="match status" value="1"/>
</dbReference>
<dbReference type="GO" id="GO:0005886">
    <property type="term" value="C:plasma membrane"/>
    <property type="evidence" value="ECO:0007669"/>
    <property type="project" value="TreeGrafter"/>
</dbReference>
<keyword evidence="8" id="KW-1185">Reference proteome</keyword>
<dbReference type="InterPro" id="IPR051633">
    <property type="entry name" value="AceTr"/>
</dbReference>
<protein>
    <submittedName>
        <fullName evidence="7">GPR1/FUN34/yaaH family-domain-containing protein</fullName>
    </submittedName>
</protein>
<keyword evidence="3 6" id="KW-0812">Transmembrane</keyword>
<dbReference type="EMBL" id="JARJCW010000056">
    <property type="protein sequence ID" value="KAJ7202144.1"/>
    <property type="molecule type" value="Genomic_DNA"/>
</dbReference>
<comment type="caution">
    <text evidence="7">The sequence shown here is derived from an EMBL/GenBank/DDBJ whole genome shotgun (WGS) entry which is preliminary data.</text>
</comment>
<dbReference type="PANTHER" id="PTHR31123">
    <property type="entry name" value="ACCUMULATION OF DYADS PROTEIN 2-RELATED"/>
    <property type="match status" value="1"/>
</dbReference>
<evidence type="ECO:0000256" key="3">
    <source>
        <dbReference type="ARBA" id="ARBA00022692"/>
    </source>
</evidence>
<sequence length="216" mass="22821">MSDIEKGHNGAGGRLLAATHPTGVANPASLGLFSFASTTFILSFYNTNVDGITAPNVVVGMALFCGGLAQFLAGMWEFPRGNTFGATAFTSYGAFWLSFATIFWPSSGIIAAYKTDKELNDALGIYLFSWFIVTVFFLIGSIRKSVAFIALFGFLSLTFLLLAVGKFVPEKPKITVAGGGVGIVTAFIAYYIGLSDLLAAERAAVVGLPIGGFKHD</sequence>
<evidence type="ECO:0000256" key="5">
    <source>
        <dbReference type="ARBA" id="ARBA00023136"/>
    </source>
</evidence>
<keyword evidence="4 6" id="KW-1133">Transmembrane helix</keyword>
<proteinExistence type="inferred from homology"/>
<feature type="transmembrane region" description="Helical" evidence="6">
    <location>
        <begin position="174"/>
        <end position="192"/>
    </location>
</feature>
<evidence type="ECO:0000256" key="6">
    <source>
        <dbReference type="SAM" id="Phobius"/>
    </source>
</evidence>